<keyword evidence="1" id="KW-1185">Reference proteome</keyword>
<dbReference type="Gene3D" id="1.10.12.10">
    <property type="entry name" value="Lyase 2-enoyl-coa Hydratase, Chain A, domain 2"/>
    <property type="match status" value="1"/>
</dbReference>
<dbReference type="GO" id="GO:0003714">
    <property type="term" value="F:transcription corepressor activity"/>
    <property type="evidence" value="ECO:0007669"/>
    <property type="project" value="TreeGrafter"/>
</dbReference>
<dbReference type="InParanoid" id="A0A2Y9SHF9"/>
<dbReference type="PANTHER" id="PTHR43684:SF5">
    <property type="entry name" value="CHROMODOMAIN Y-LIKE PROTEIN"/>
    <property type="match status" value="1"/>
</dbReference>
<dbReference type="OrthoDB" id="6357915at2759"/>
<dbReference type="Gene3D" id="3.90.226.20">
    <property type="match status" value="1"/>
</dbReference>
<dbReference type="RefSeq" id="XP_023977903.3">
    <property type="nucleotide sequence ID" value="XM_024122135.3"/>
</dbReference>
<dbReference type="Pfam" id="PF00378">
    <property type="entry name" value="ECH_1"/>
    <property type="match status" value="1"/>
</dbReference>
<accession>A0A2Y9SHF9</accession>
<dbReference type="InterPro" id="IPR014748">
    <property type="entry name" value="Enoyl-CoA_hydra_C"/>
</dbReference>
<dbReference type="GeneID" id="112064365"/>
<dbReference type="FunFam" id="1.10.12.10:FF:000006">
    <property type="entry name" value="Chromodomain Y-like protein"/>
    <property type="match status" value="1"/>
</dbReference>
<dbReference type="Proteomes" id="UP000248484">
    <property type="component" value="Chromosome 18"/>
</dbReference>
<dbReference type="PANTHER" id="PTHR43684">
    <property type="match status" value="1"/>
</dbReference>
<dbReference type="AlphaFoldDB" id="A0A2Y9SHF9"/>
<dbReference type="SUPFAM" id="SSF52096">
    <property type="entry name" value="ClpP/crotonase"/>
    <property type="match status" value="1"/>
</dbReference>
<dbReference type="InterPro" id="IPR001753">
    <property type="entry name" value="Enoyl-CoA_hydra/iso"/>
</dbReference>
<organism evidence="1 2">
    <name type="scientific">Physeter macrocephalus</name>
    <name type="common">Sperm whale</name>
    <name type="synonym">Physeter catodon</name>
    <dbReference type="NCBI Taxonomy" id="9755"/>
    <lineage>
        <taxon>Eukaryota</taxon>
        <taxon>Metazoa</taxon>
        <taxon>Chordata</taxon>
        <taxon>Craniata</taxon>
        <taxon>Vertebrata</taxon>
        <taxon>Euteleostomi</taxon>
        <taxon>Mammalia</taxon>
        <taxon>Eutheria</taxon>
        <taxon>Laurasiatheria</taxon>
        <taxon>Artiodactyla</taxon>
        <taxon>Whippomorpha</taxon>
        <taxon>Cetacea</taxon>
        <taxon>Odontoceti</taxon>
        <taxon>Physeteridae</taxon>
        <taxon>Physeter</taxon>
    </lineage>
</organism>
<protein>
    <submittedName>
        <fullName evidence="2">Chromodomain Y-like protein</fullName>
    </submittedName>
</protein>
<sequence length="97" mass="10968">MLLGGRKLTAQEACGKGLVSQVFWPGTFTQEVMVRVKELASCSPVVLEESKALVRCNMKLELEQANERECEVLKKIWGSAQGMDSMLKYLQRKIDEF</sequence>
<reference evidence="2" key="1">
    <citation type="submission" date="2025-08" db="UniProtKB">
        <authorList>
            <consortium name="RefSeq"/>
        </authorList>
    </citation>
    <scope>IDENTIFICATION</scope>
    <source>
        <tissue evidence="2">Muscle</tissue>
    </source>
</reference>
<dbReference type="KEGG" id="pcad:112064365"/>
<name>A0A2Y9SHF9_PHYMC</name>
<proteinExistence type="predicted"/>
<evidence type="ECO:0000313" key="2">
    <source>
        <dbReference type="RefSeq" id="XP_023977903.3"/>
    </source>
</evidence>
<dbReference type="GO" id="GO:0005634">
    <property type="term" value="C:nucleus"/>
    <property type="evidence" value="ECO:0007669"/>
    <property type="project" value="TreeGrafter"/>
</dbReference>
<evidence type="ECO:0000313" key="1">
    <source>
        <dbReference type="Proteomes" id="UP000248484"/>
    </source>
</evidence>
<gene>
    <name evidence="2" type="primary">LOC112064365</name>
</gene>
<dbReference type="InterPro" id="IPR051053">
    <property type="entry name" value="ECH/Chromodomain_protein"/>
</dbReference>
<dbReference type="InterPro" id="IPR029045">
    <property type="entry name" value="ClpP/crotonase-like_dom_sf"/>
</dbReference>